<dbReference type="Proteomes" id="UP001314169">
    <property type="component" value="Chromosome 19"/>
</dbReference>
<feature type="compositionally biased region" description="Polar residues" evidence="1">
    <location>
        <begin position="81"/>
        <end position="99"/>
    </location>
</feature>
<sequence length="99" mass="11313">MHQFRKEGLNPAWEKPAKTERAKRFIFSSLICYTDHNQRRPPNAHEYISTNTILVLTARSVVEGKTAAYPGTRKPEKTALHANNHSEPLSATQHDLSRF</sequence>
<gene>
    <name evidence="2" type="ORF">MPIPNATIZW_LOCUS8741</name>
</gene>
<proteinExistence type="predicted"/>
<keyword evidence="3" id="KW-1185">Reference proteome</keyword>
<dbReference type="EMBL" id="OY882876">
    <property type="protein sequence ID" value="CAK6440435.1"/>
    <property type="molecule type" value="Genomic_DNA"/>
</dbReference>
<protein>
    <submittedName>
        <fullName evidence="2">Uncharacterized protein</fullName>
    </submittedName>
</protein>
<evidence type="ECO:0000256" key="1">
    <source>
        <dbReference type="SAM" id="MobiDB-lite"/>
    </source>
</evidence>
<accession>A0ABN9ZQ80</accession>
<evidence type="ECO:0000313" key="3">
    <source>
        <dbReference type="Proteomes" id="UP001314169"/>
    </source>
</evidence>
<evidence type="ECO:0000313" key="2">
    <source>
        <dbReference type="EMBL" id="CAK6440435.1"/>
    </source>
</evidence>
<organism evidence="2 3">
    <name type="scientific">Pipistrellus nathusii</name>
    <name type="common">Nathusius' pipistrelle</name>
    <dbReference type="NCBI Taxonomy" id="59473"/>
    <lineage>
        <taxon>Eukaryota</taxon>
        <taxon>Metazoa</taxon>
        <taxon>Chordata</taxon>
        <taxon>Craniata</taxon>
        <taxon>Vertebrata</taxon>
        <taxon>Euteleostomi</taxon>
        <taxon>Mammalia</taxon>
        <taxon>Eutheria</taxon>
        <taxon>Laurasiatheria</taxon>
        <taxon>Chiroptera</taxon>
        <taxon>Yangochiroptera</taxon>
        <taxon>Vespertilionidae</taxon>
        <taxon>Pipistrellus</taxon>
    </lineage>
</organism>
<reference evidence="2" key="1">
    <citation type="submission" date="2023-12" db="EMBL/GenBank/DDBJ databases">
        <authorList>
            <person name="Brown T."/>
        </authorList>
    </citation>
    <scope>NUCLEOTIDE SEQUENCE</scope>
</reference>
<name>A0ABN9ZQ80_PIPNA</name>
<feature type="region of interest" description="Disordered" evidence="1">
    <location>
        <begin position="67"/>
        <end position="99"/>
    </location>
</feature>